<evidence type="ECO:0000313" key="1">
    <source>
        <dbReference type="EMBL" id="RLL42999.1"/>
    </source>
</evidence>
<gene>
    <name evidence="1" type="ORF">D9K79_11570</name>
</gene>
<keyword evidence="2" id="KW-1185">Reference proteome</keyword>
<dbReference type="RefSeq" id="WP_121532642.1">
    <property type="nucleotide sequence ID" value="NZ_RCHE01000027.1"/>
</dbReference>
<reference evidence="1 2" key="1">
    <citation type="submission" date="2018-09" db="EMBL/GenBank/DDBJ databases">
        <title>The draft genome of Acinetobacter sp. strains.</title>
        <authorList>
            <person name="Qin J."/>
            <person name="Feng Y."/>
            <person name="Zong Z."/>
        </authorList>
    </citation>
    <scope>NUCLEOTIDE SEQUENCE [LARGE SCALE GENOMIC DNA]</scope>
    <source>
        <strain evidence="1 2">WCHAc060001</strain>
    </source>
</reference>
<comment type="caution">
    <text evidence="1">The sequence shown here is derived from an EMBL/GenBank/DDBJ whole genome shotgun (WGS) entry which is preliminary data.</text>
</comment>
<dbReference type="Proteomes" id="UP000273105">
    <property type="component" value="Unassembled WGS sequence"/>
</dbReference>
<accession>A0ABX9U5D7</accession>
<dbReference type="EMBL" id="RCHE01000027">
    <property type="protein sequence ID" value="RLL42999.1"/>
    <property type="molecule type" value="Genomic_DNA"/>
</dbReference>
<evidence type="ECO:0000313" key="2">
    <source>
        <dbReference type="Proteomes" id="UP000273105"/>
    </source>
</evidence>
<sequence>MNEFFLVNNRSIVVGDTTIHQLRMHDFDEWFTAAKAVKDYLKTHSDEIDTRFLKAHISHVLTLLSKSAHLEESALISIAEASESLLIQLVDAMIKVNDAFFSEKESKRKRRRKSQSSAGDQISWFDTFQFMIESGHRHEDIMQMSYGTFTGYLKAAQKNHAAKMRVQANLMRAAQHANAKAFTKLIDELKPGED</sequence>
<organism evidence="1 2">
    <name type="scientific">Acinetobacter cumulans</name>
    <dbReference type="NCBI Taxonomy" id="2136182"/>
    <lineage>
        <taxon>Bacteria</taxon>
        <taxon>Pseudomonadati</taxon>
        <taxon>Pseudomonadota</taxon>
        <taxon>Gammaproteobacteria</taxon>
        <taxon>Moraxellales</taxon>
        <taxon>Moraxellaceae</taxon>
        <taxon>Acinetobacter</taxon>
    </lineage>
</organism>
<name>A0ABX9U5D7_9GAMM</name>
<protein>
    <submittedName>
        <fullName evidence="1">Uncharacterized protein</fullName>
    </submittedName>
</protein>
<proteinExistence type="predicted"/>